<dbReference type="PANTHER" id="PTHR46623:SF6">
    <property type="entry name" value="ALPHA_BETA-HYDROLASES SUPERFAMILY PROTEIN"/>
    <property type="match status" value="1"/>
</dbReference>
<proteinExistence type="predicted"/>
<name>A0ABU7L5Z4_9NOCA</name>
<reference evidence="2 3" key="1">
    <citation type="submission" date="2023-07" db="EMBL/GenBank/DDBJ databases">
        <authorList>
            <person name="Girao M."/>
            <person name="Carvalho M.F."/>
        </authorList>
    </citation>
    <scope>NUCLEOTIDE SEQUENCE [LARGE SCALE GENOMIC DNA]</scope>
    <source>
        <strain evidence="2 3">YIM65754</strain>
    </source>
</reference>
<dbReference type="InterPro" id="IPR029058">
    <property type="entry name" value="AB_hydrolase_fold"/>
</dbReference>
<evidence type="ECO:0000259" key="1">
    <source>
        <dbReference type="Pfam" id="PF01738"/>
    </source>
</evidence>
<dbReference type="Proteomes" id="UP001336020">
    <property type="component" value="Unassembled WGS sequence"/>
</dbReference>
<organism evidence="2 3">
    <name type="scientific">Rhodococcus artemisiae</name>
    <dbReference type="NCBI Taxonomy" id="714159"/>
    <lineage>
        <taxon>Bacteria</taxon>
        <taxon>Bacillati</taxon>
        <taxon>Actinomycetota</taxon>
        <taxon>Actinomycetes</taxon>
        <taxon>Mycobacteriales</taxon>
        <taxon>Nocardiaceae</taxon>
        <taxon>Rhodococcus</taxon>
    </lineage>
</organism>
<dbReference type="SUPFAM" id="SSF53474">
    <property type="entry name" value="alpha/beta-Hydrolases"/>
    <property type="match status" value="1"/>
</dbReference>
<feature type="domain" description="Dienelactone hydrolase" evidence="1">
    <location>
        <begin position="15"/>
        <end position="232"/>
    </location>
</feature>
<accession>A0ABU7L5Z4</accession>
<dbReference type="GO" id="GO:0016787">
    <property type="term" value="F:hydrolase activity"/>
    <property type="evidence" value="ECO:0007669"/>
    <property type="project" value="UniProtKB-KW"/>
</dbReference>
<keyword evidence="2" id="KW-0378">Hydrolase</keyword>
<dbReference type="Pfam" id="PF01738">
    <property type="entry name" value="DLH"/>
    <property type="match status" value="1"/>
</dbReference>
<evidence type="ECO:0000313" key="2">
    <source>
        <dbReference type="EMBL" id="MEE2056953.1"/>
    </source>
</evidence>
<dbReference type="InterPro" id="IPR002925">
    <property type="entry name" value="Dienelactn_hydro"/>
</dbReference>
<dbReference type="InterPro" id="IPR051049">
    <property type="entry name" value="Dienelactone_hydrolase-like"/>
</dbReference>
<dbReference type="RefSeq" id="WP_330132217.1">
    <property type="nucleotide sequence ID" value="NZ_JAUTXY010000002.1"/>
</dbReference>
<dbReference type="EMBL" id="JAUTXY010000002">
    <property type="protein sequence ID" value="MEE2056953.1"/>
    <property type="molecule type" value="Genomic_DNA"/>
</dbReference>
<dbReference type="Gene3D" id="3.40.50.1820">
    <property type="entry name" value="alpha/beta hydrolase"/>
    <property type="match status" value="1"/>
</dbReference>
<dbReference type="PANTHER" id="PTHR46623">
    <property type="entry name" value="CARBOXYMETHYLENEBUTENOLIDASE-RELATED"/>
    <property type="match status" value="1"/>
</dbReference>
<evidence type="ECO:0000313" key="3">
    <source>
        <dbReference type="Proteomes" id="UP001336020"/>
    </source>
</evidence>
<gene>
    <name evidence="2" type="ORF">Q7514_05355</name>
</gene>
<keyword evidence="3" id="KW-1185">Reference proteome</keyword>
<comment type="caution">
    <text evidence="2">The sequence shown here is derived from an EMBL/GenBank/DDBJ whole genome shotgun (WGS) entry which is preliminary data.</text>
</comment>
<sequence length="238" mass="25424">MTDIEAEFVEIGGLRAFLARPLGGSSGGMLLLPMITGINHQVREYAEDIAETGVTALVWDPWHGHSADDTPREELVEWMGELQDDTVLAELNTLLEHAYGELELSKIGVIGWCLGGRLALILGGGDPRLSNVVAYHPSILVPAPPNHTVEAVESASRITAPVMILHAGADTVMSPTTFAELQTALQNRTAGASIISVFPGAEHGFSSRDRHANPINADAYALSWPQVLRFVGDTVLGS</sequence>
<protein>
    <submittedName>
        <fullName evidence="2">Dienelactone hydrolase family protein</fullName>
    </submittedName>
</protein>